<evidence type="ECO:0000313" key="5">
    <source>
        <dbReference type="Proteomes" id="UP001194714"/>
    </source>
</evidence>
<dbReference type="Pfam" id="PF01223">
    <property type="entry name" value="Endonuclease_NS"/>
    <property type="match status" value="1"/>
</dbReference>
<keyword evidence="1" id="KW-0472">Membrane</keyword>
<keyword evidence="1" id="KW-0812">Transmembrane</keyword>
<proteinExistence type="predicted"/>
<evidence type="ECO:0000259" key="2">
    <source>
        <dbReference type="SMART" id="SM00477"/>
    </source>
</evidence>
<protein>
    <recommendedName>
        <fullName evidence="6">Endonuclease</fullName>
    </recommendedName>
</protein>
<dbReference type="InterPro" id="IPR044925">
    <property type="entry name" value="His-Me_finger_sf"/>
</dbReference>
<dbReference type="InterPro" id="IPR040255">
    <property type="entry name" value="Non-specific_endonuclease"/>
</dbReference>
<dbReference type="PANTHER" id="PTHR13966">
    <property type="entry name" value="ENDONUCLEASE RELATED"/>
    <property type="match status" value="1"/>
</dbReference>
<feature type="transmembrane region" description="Helical" evidence="1">
    <location>
        <begin position="76"/>
        <end position="95"/>
    </location>
</feature>
<accession>A0ABS0B0F9</accession>
<evidence type="ECO:0000313" key="4">
    <source>
        <dbReference type="EMBL" id="MBF5059870.1"/>
    </source>
</evidence>
<dbReference type="InterPro" id="IPR001604">
    <property type="entry name" value="Endo_G_ENPP1-like_dom"/>
</dbReference>
<keyword evidence="1" id="KW-1133">Transmembrane helix</keyword>
<name>A0ABS0B0F9_9BACT</name>
<dbReference type="CDD" id="cd00091">
    <property type="entry name" value="NUC"/>
    <property type="match status" value="1"/>
</dbReference>
<dbReference type="Proteomes" id="UP001194714">
    <property type="component" value="Unassembled WGS sequence"/>
</dbReference>
<evidence type="ECO:0000259" key="3">
    <source>
        <dbReference type="SMART" id="SM00892"/>
    </source>
</evidence>
<feature type="domain" description="ENPP1-3/EXOG-like endonuclease/phosphodiesterase" evidence="2">
    <location>
        <begin position="107"/>
        <end position="302"/>
    </location>
</feature>
<sequence>MQLCSSACSVHSSPRISTKRRLAFLISETTSDDMVIPLAIFVFVMMVLLCTTIKIRYTKSEFKSKIIFMQKVKKSIGFFAGVAVGVALAFSYQHLGEKPQAFPVLERSGYTVAYDTRAKIPFWTHEYLTEESLAKNAERKGISFQEDQEVYSSHRSTLSDYADSGFDRGHNVPAGDVRVSKEALSETFYLSNIAPQHPQFNRGIWRKLESHLRTLVKTAGSLQVVTGPLFLSHEKEGKKFVTYQVIGNNEVAVPTHFFKVIFSEEETRAYVIPNAPVSGEFESYRFPVEKIEKISGIHLDSLRR</sequence>
<dbReference type="SMART" id="SM00477">
    <property type="entry name" value="NUC"/>
    <property type="match status" value="1"/>
</dbReference>
<feature type="transmembrane region" description="Helical" evidence="1">
    <location>
        <begin position="34"/>
        <end position="55"/>
    </location>
</feature>
<evidence type="ECO:0000256" key="1">
    <source>
        <dbReference type="SAM" id="Phobius"/>
    </source>
</evidence>
<dbReference type="InterPro" id="IPR020821">
    <property type="entry name" value="ENPP1-3/EXOG-like_nuc-like"/>
</dbReference>
<reference evidence="4 5" key="1">
    <citation type="submission" date="2020-01" db="EMBL/GenBank/DDBJ databases">
        <title>Draft genome sequence of Cand. Neptunochlamydia vexilliferae K9.</title>
        <authorList>
            <person name="Schulz F."/>
            <person name="Koestlbacher S."/>
            <person name="Wascher F."/>
            <person name="Pizzetti I."/>
            <person name="Horn M."/>
        </authorList>
    </citation>
    <scope>NUCLEOTIDE SEQUENCE [LARGE SCALE GENOMIC DNA]</scope>
    <source>
        <strain evidence="4 5">K9</strain>
    </source>
</reference>
<feature type="domain" description="DNA/RNA non-specific endonuclease/pyrophosphatase/phosphodiesterase" evidence="3">
    <location>
        <begin position="106"/>
        <end position="304"/>
    </location>
</feature>
<keyword evidence="5" id="KW-1185">Reference proteome</keyword>
<comment type="caution">
    <text evidence="4">The sequence shown here is derived from an EMBL/GenBank/DDBJ whole genome shotgun (WGS) entry which is preliminary data.</text>
</comment>
<dbReference type="InterPro" id="IPR044929">
    <property type="entry name" value="DNA/RNA_non-sp_Endonuclease_sf"/>
</dbReference>
<dbReference type="SMART" id="SM00892">
    <property type="entry name" value="Endonuclease_NS"/>
    <property type="match status" value="1"/>
</dbReference>
<gene>
    <name evidence="4" type="ORF">NEPTK9_001389</name>
</gene>
<evidence type="ECO:0008006" key="6">
    <source>
        <dbReference type="Google" id="ProtNLM"/>
    </source>
</evidence>
<dbReference type="Gene3D" id="3.40.570.10">
    <property type="entry name" value="Extracellular Endonuclease, subunit A"/>
    <property type="match status" value="1"/>
</dbReference>
<dbReference type="SUPFAM" id="SSF54060">
    <property type="entry name" value="His-Me finger endonucleases"/>
    <property type="match status" value="1"/>
</dbReference>
<dbReference type="EMBL" id="JAAEJV010000046">
    <property type="protein sequence ID" value="MBF5059870.1"/>
    <property type="molecule type" value="Genomic_DNA"/>
</dbReference>
<organism evidence="4 5">
    <name type="scientific">Candidatus Neptunichlamydia vexilliferae</name>
    <dbReference type="NCBI Taxonomy" id="1651774"/>
    <lineage>
        <taxon>Bacteria</taxon>
        <taxon>Pseudomonadati</taxon>
        <taxon>Chlamydiota</taxon>
        <taxon>Chlamydiia</taxon>
        <taxon>Parachlamydiales</taxon>
        <taxon>Simkaniaceae</taxon>
        <taxon>Candidatus Neptunichlamydia</taxon>
    </lineage>
</organism>
<dbReference type="PANTHER" id="PTHR13966:SF5">
    <property type="entry name" value="ENDONUCLEASE G, MITOCHONDRIAL"/>
    <property type="match status" value="1"/>
</dbReference>